<evidence type="ECO:0000259" key="1">
    <source>
        <dbReference type="PROSITE" id="PS51832"/>
    </source>
</evidence>
<dbReference type="Pfam" id="PF13487">
    <property type="entry name" value="HD_5"/>
    <property type="match status" value="1"/>
</dbReference>
<dbReference type="PATRIC" id="fig|929558.5.peg.431"/>
<evidence type="ECO:0000313" key="3">
    <source>
        <dbReference type="Proteomes" id="UP000006431"/>
    </source>
</evidence>
<dbReference type="SUPFAM" id="SSF109604">
    <property type="entry name" value="HD-domain/PDEase-like"/>
    <property type="match status" value="1"/>
</dbReference>
<accession>H1FUV3</accession>
<dbReference type="AlphaFoldDB" id="B6BKA7"/>
<dbReference type="STRING" id="929558.SMGD1_0433"/>
<dbReference type="PANTHER" id="PTHR43155:SF2">
    <property type="entry name" value="CYCLIC DI-GMP PHOSPHODIESTERASE PA4108"/>
    <property type="match status" value="1"/>
</dbReference>
<reference evidence="2 3" key="1">
    <citation type="journal article" date="2012" name="Proc. Natl. Acad. Sci. U.S.A.">
        <title>Genome and physiology of a model Epsilonproteobacterium responsible for sulfide detoxification in marine oxygen depletion zones.</title>
        <authorList>
            <person name="Grote J."/>
            <person name="Schott T."/>
            <person name="Bruckner C.G."/>
            <person name="Glockner F.O."/>
            <person name="Jost G."/>
            <person name="Teeling H."/>
            <person name="Labrenz M."/>
            <person name="Jurgens K."/>
        </authorList>
    </citation>
    <scope>NUCLEOTIDE SEQUENCE [LARGE SCALE GENOMIC DNA]</scope>
    <source>
        <strain evidence="2 3">GD1</strain>
    </source>
</reference>
<accession>B6BKA7</accession>
<dbReference type="eggNOG" id="COG2206">
    <property type="taxonomic scope" value="Bacteria"/>
</dbReference>
<dbReference type="RefSeq" id="WP_008337705.1">
    <property type="nucleotide sequence ID" value="NZ_AFRZ01000001.1"/>
</dbReference>
<dbReference type="InterPro" id="IPR037522">
    <property type="entry name" value="HD_GYP_dom"/>
</dbReference>
<name>B6BKA7_SULGG</name>
<keyword evidence="3" id="KW-1185">Reference proteome</keyword>
<keyword evidence="2" id="KW-0378">Hydrolase</keyword>
<dbReference type="GO" id="GO:0016787">
    <property type="term" value="F:hydrolase activity"/>
    <property type="evidence" value="ECO:0007669"/>
    <property type="project" value="UniProtKB-KW"/>
</dbReference>
<dbReference type="CDD" id="cd00077">
    <property type="entry name" value="HDc"/>
    <property type="match status" value="1"/>
</dbReference>
<dbReference type="OrthoDB" id="9781223at2"/>
<dbReference type="SMART" id="SM00471">
    <property type="entry name" value="HDc"/>
    <property type="match status" value="1"/>
</dbReference>
<dbReference type="PROSITE" id="PS51832">
    <property type="entry name" value="HD_GYP"/>
    <property type="match status" value="1"/>
</dbReference>
<dbReference type="PANTHER" id="PTHR43155">
    <property type="entry name" value="CYCLIC DI-GMP PHOSPHODIESTERASE PA4108-RELATED"/>
    <property type="match status" value="1"/>
</dbReference>
<gene>
    <name evidence="2" type="ORF">SMGD1_0433</name>
</gene>
<dbReference type="InterPro" id="IPR003607">
    <property type="entry name" value="HD/PDEase_dom"/>
</dbReference>
<dbReference type="Proteomes" id="UP000006431">
    <property type="component" value="Unassembled WGS sequence"/>
</dbReference>
<dbReference type="Gene3D" id="1.10.3210.10">
    <property type="entry name" value="Hypothetical protein af1432"/>
    <property type="match status" value="1"/>
</dbReference>
<dbReference type="HOGENOM" id="CLU_000445_92_1_7"/>
<comment type="caution">
    <text evidence="2">The sequence shown here is derived from an EMBL/GenBank/DDBJ whole genome shotgun (WGS) entry which is preliminary data.</text>
</comment>
<dbReference type="EMBL" id="AFRZ01000001">
    <property type="protein sequence ID" value="EHP28960.1"/>
    <property type="molecule type" value="Genomic_DNA"/>
</dbReference>
<proteinExistence type="predicted"/>
<protein>
    <submittedName>
        <fullName evidence="2">Metal-dependent phosphohydrolase</fullName>
    </submittedName>
</protein>
<organism evidence="2 3">
    <name type="scientific">Sulfurimonas gotlandica (strain DSM 19862 / JCM 16533 / GD1)</name>
    <dbReference type="NCBI Taxonomy" id="929558"/>
    <lineage>
        <taxon>Bacteria</taxon>
        <taxon>Pseudomonadati</taxon>
        <taxon>Campylobacterota</taxon>
        <taxon>Epsilonproteobacteria</taxon>
        <taxon>Campylobacterales</taxon>
        <taxon>Sulfurimonadaceae</taxon>
        <taxon>Sulfurimonas</taxon>
    </lineage>
</organism>
<sequence length="311" mass="35526">MKSTKYLAIDKNIITKGISLDFSIFTLSSDKQMNCFKENGVCFTSNDKVIIDSINVLYVEEQQHEEYKKFYQTFLNTQDELKNIKLDNKPSVIYEHASNVLNDLFSNPETLSNYDSSKEVVNEMIETILSDNFTIKSLMDIATHDYYTHTHSINVSIYALSLGSYMGMQPETLSELGESALLHDLGKSKIDSAIITKNGALTDREFHEIKKHPELGYRLGLKLGIKNNNVLDGIRHHHEKMDGTGYPSKLKGTQIPLFARIIGVCDIFDALTSRRTYKEAMTTFDAIKLMKLKMNNHVDVKLLDKMIRMFQ</sequence>
<feature type="domain" description="HD-GYP" evidence="1">
    <location>
        <begin position="126"/>
        <end position="311"/>
    </location>
</feature>
<evidence type="ECO:0000313" key="2">
    <source>
        <dbReference type="EMBL" id="EHP28960.1"/>
    </source>
</evidence>